<evidence type="ECO:0000256" key="15">
    <source>
        <dbReference type="ARBA" id="ARBA00047661"/>
    </source>
</evidence>
<dbReference type="InterPro" id="IPR000086">
    <property type="entry name" value="NUDIX_hydrolase_dom"/>
</dbReference>
<dbReference type="GO" id="GO:0006402">
    <property type="term" value="P:mRNA catabolic process"/>
    <property type="evidence" value="ECO:0007669"/>
    <property type="project" value="TreeGrafter"/>
</dbReference>
<feature type="domain" description="Nudix hydrolase" evidence="18">
    <location>
        <begin position="42"/>
        <end position="188"/>
    </location>
</feature>
<evidence type="ECO:0000256" key="16">
    <source>
        <dbReference type="ARBA" id="ARBA00047875"/>
    </source>
</evidence>
<dbReference type="Gene3D" id="3.90.79.10">
    <property type="entry name" value="Nucleoside Triphosphate Pyrophosphohydrolase"/>
    <property type="match status" value="1"/>
</dbReference>
<dbReference type="GO" id="GO:0016077">
    <property type="term" value="P:sno(s)RNA catabolic process"/>
    <property type="evidence" value="ECO:0007669"/>
    <property type="project" value="TreeGrafter"/>
</dbReference>
<evidence type="ECO:0000256" key="10">
    <source>
        <dbReference type="ARBA" id="ARBA00039871"/>
    </source>
</evidence>
<dbReference type="InterPro" id="IPR015797">
    <property type="entry name" value="NUDIX_hydrolase-like_dom_sf"/>
</dbReference>
<evidence type="ECO:0000256" key="1">
    <source>
        <dbReference type="ARBA" id="ARBA00001941"/>
    </source>
</evidence>
<evidence type="ECO:0000256" key="9">
    <source>
        <dbReference type="ARBA" id="ARBA00038899"/>
    </source>
</evidence>
<comment type="subcellular location">
    <subcellularLocation>
        <location evidence="2">Nucleus</location>
        <location evidence="2">Nucleolus</location>
    </subcellularLocation>
    <subcellularLocation>
        <location evidence="3">Nucleus</location>
        <location evidence="3">Nucleoplasm</location>
    </subcellularLocation>
</comment>
<dbReference type="GO" id="GO:1990174">
    <property type="term" value="F:phosphodiesterase decapping endonuclease activity"/>
    <property type="evidence" value="ECO:0007669"/>
    <property type="project" value="TreeGrafter"/>
</dbReference>
<dbReference type="STRING" id="126957.T1J0H0"/>
<evidence type="ECO:0000256" key="4">
    <source>
        <dbReference type="ARBA" id="ARBA00022801"/>
    </source>
</evidence>
<comment type="catalytic activity">
    <reaction evidence="15">
        <text>a 5'-end (N(7)-methyl 5'-triphosphoguanosine)-ribonucleoside in mRNA + H2O = N(7)-methyl-GDP + a 5'-end phospho-ribonucleoside in mRNA + 2 H(+)</text>
        <dbReference type="Rhea" id="RHEA:67484"/>
        <dbReference type="Rhea" id="RHEA-COMP:15692"/>
        <dbReference type="Rhea" id="RHEA-COMP:17167"/>
        <dbReference type="ChEBI" id="CHEBI:15377"/>
        <dbReference type="ChEBI" id="CHEBI:15378"/>
        <dbReference type="ChEBI" id="CHEBI:63714"/>
        <dbReference type="ChEBI" id="CHEBI:138282"/>
        <dbReference type="ChEBI" id="CHEBI:156461"/>
        <dbReference type="EC" id="3.6.1.62"/>
    </reaction>
    <physiologicalReaction direction="left-to-right" evidence="15">
        <dbReference type="Rhea" id="RHEA:67485"/>
    </physiologicalReaction>
</comment>
<keyword evidence="5" id="KW-0694">RNA-binding</keyword>
<dbReference type="SUPFAM" id="SSF55811">
    <property type="entry name" value="Nudix"/>
    <property type="match status" value="1"/>
</dbReference>
<dbReference type="PROSITE" id="PS51462">
    <property type="entry name" value="NUDIX"/>
    <property type="match status" value="1"/>
</dbReference>
<evidence type="ECO:0000256" key="17">
    <source>
        <dbReference type="ARBA" id="ARBA00048945"/>
    </source>
</evidence>
<dbReference type="GO" id="GO:1990003">
    <property type="term" value="F:IDP phosphatase activity"/>
    <property type="evidence" value="ECO:0007669"/>
    <property type="project" value="UniProtKB-EC"/>
</dbReference>
<dbReference type="PANTHER" id="PTHR31699:SF1">
    <property type="entry name" value="U8 SNORNA-DECAPPING ENZYME"/>
    <property type="match status" value="1"/>
</dbReference>
<evidence type="ECO:0000259" key="18">
    <source>
        <dbReference type="PROSITE" id="PS51462"/>
    </source>
</evidence>
<evidence type="ECO:0000256" key="14">
    <source>
        <dbReference type="ARBA" id="ARBA00043162"/>
    </source>
</evidence>
<evidence type="ECO:0000256" key="11">
    <source>
        <dbReference type="ARBA" id="ARBA00041450"/>
    </source>
</evidence>
<dbReference type="GO" id="GO:0005654">
    <property type="term" value="C:nucleoplasm"/>
    <property type="evidence" value="ECO:0007669"/>
    <property type="project" value="UniProtKB-SubCell"/>
</dbReference>
<keyword evidence="4" id="KW-0378">Hydrolase</keyword>
<evidence type="ECO:0000256" key="7">
    <source>
        <dbReference type="ARBA" id="ARBA00023242"/>
    </source>
</evidence>
<comment type="similarity">
    <text evidence="8">Belongs to the Nudix hydrolase family. NUDT16 subfamily.</text>
</comment>
<dbReference type="HOGENOM" id="CLU_110418_0_0_1"/>
<dbReference type="PhylomeDB" id="T1J0H0"/>
<comment type="catalytic activity">
    <reaction evidence="17">
        <text>dIDP + H2O = dIMP + phosphate + H(+)</text>
        <dbReference type="Rhea" id="RHEA:35211"/>
        <dbReference type="ChEBI" id="CHEBI:15377"/>
        <dbReference type="ChEBI" id="CHEBI:15378"/>
        <dbReference type="ChEBI" id="CHEBI:43474"/>
        <dbReference type="ChEBI" id="CHEBI:61194"/>
        <dbReference type="ChEBI" id="CHEBI:62286"/>
        <dbReference type="EC" id="3.6.1.64"/>
    </reaction>
    <physiologicalReaction direction="left-to-right" evidence="17">
        <dbReference type="Rhea" id="RHEA:35212"/>
    </physiologicalReaction>
</comment>
<comment type="cofactor">
    <cofactor evidence="1">
        <name>Co(2+)</name>
        <dbReference type="ChEBI" id="CHEBI:48828"/>
    </cofactor>
</comment>
<evidence type="ECO:0000256" key="6">
    <source>
        <dbReference type="ARBA" id="ARBA00023080"/>
    </source>
</evidence>
<dbReference type="AlphaFoldDB" id="T1J0H0"/>
<reference evidence="19" key="2">
    <citation type="submission" date="2015-02" db="UniProtKB">
        <authorList>
            <consortium name="EnsemblMetazoa"/>
        </authorList>
    </citation>
    <scope>IDENTIFICATION</scope>
</reference>
<dbReference type="EMBL" id="JH431734">
    <property type="status" value="NOT_ANNOTATED_CDS"/>
    <property type="molecule type" value="Genomic_DNA"/>
</dbReference>
<evidence type="ECO:0000313" key="20">
    <source>
        <dbReference type="Proteomes" id="UP000014500"/>
    </source>
</evidence>
<dbReference type="Pfam" id="PF22327">
    <property type="entry name" value="Nudt16-like"/>
    <property type="match status" value="1"/>
</dbReference>
<evidence type="ECO:0000313" key="19">
    <source>
        <dbReference type="EnsemblMetazoa" id="SMAR007015-PA"/>
    </source>
</evidence>
<dbReference type="InterPro" id="IPR054754">
    <property type="entry name" value="NudT16"/>
</dbReference>
<name>T1J0H0_STRMM</name>
<protein>
    <recommendedName>
        <fullName evidence="10">U8 snoRNA-decapping enzyme</fullName>
        <ecNumber evidence="9">3.6.1.64</ecNumber>
    </recommendedName>
    <alternativeName>
        <fullName evidence="13">IDP phosphatase</fullName>
    </alternativeName>
    <alternativeName>
        <fullName evidence="11">Inosine diphosphate phosphatase</fullName>
    </alternativeName>
    <alternativeName>
        <fullName evidence="12">Nucleoside diphosphate-linked moiety X motif 16</fullName>
    </alternativeName>
    <alternativeName>
        <fullName evidence="14">m7GpppN-mRNA hydrolase</fullName>
    </alternativeName>
</protein>
<organism evidence="19 20">
    <name type="scientific">Strigamia maritima</name>
    <name type="common">European centipede</name>
    <name type="synonym">Geophilus maritimus</name>
    <dbReference type="NCBI Taxonomy" id="126957"/>
    <lineage>
        <taxon>Eukaryota</taxon>
        <taxon>Metazoa</taxon>
        <taxon>Ecdysozoa</taxon>
        <taxon>Arthropoda</taxon>
        <taxon>Myriapoda</taxon>
        <taxon>Chilopoda</taxon>
        <taxon>Pleurostigmophora</taxon>
        <taxon>Geophilomorpha</taxon>
        <taxon>Linotaeniidae</taxon>
        <taxon>Strigamia</taxon>
    </lineage>
</organism>
<evidence type="ECO:0000256" key="12">
    <source>
        <dbReference type="ARBA" id="ARBA00041656"/>
    </source>
</evidence>
<dbReference type="GO" id="GO:0005730">
    <property type="term" value="C:nucleolus"/>
    <property type="evidence" value="ECO:0007669"/>
    <property type="project" value="UniProtKB-SubCell"/>
</dbReference>
<dbReference type="EnsemblMetazoa" id="SMAR007015-RA">
    <property type="protein sequence ID" value="SMAR007015-PA"/>
    <property type="gene ID" value="SMAR007015"/>
</dbReference>
<accession>T1J0H0</accession>
<dbReference type="Proteomes" id="UP000014500">
    <property type="component" value="Unassembled WGS sequence"/>
</dbReference>
<evidence type="ECO:0000256" key="3">
    <source>
        <dbReference type="ARBA" id="ARBA00004642"/>
    </source>
</evidence>
<dbReference type="GO" id="GO:0009117">
    <property type="term" value="P:nucleotide metabolic process"/>
    <property type="evidence" value="ECO:0007669"/>
    <property type="project" value="UniProtKB-KW"/>
</dbReference>
<evidence type="ECO:0000256" key="8">
    <source>
        <dbReference type="ARBA" id="ARBA00038173"/>
    </source>
</evidence>
<keyword evidence="7" id="KW-0539">Nucleus</keyword>
<dbReference type="EC" id="3.6.1.64" evidence="9"/>
<dbReference type="InterPro" id="IPR020084">
    <property type="entry name" value="NUDIX_hydrolase_CS"/>
</dbReference>
<dbReference type="PANTHER" id="PTHR31699">
    <property type="entry name" value="NUDIX T16 FAMILY MEMBER"/>
    <property type="match status" value="1"/>
</dbReference>
<comment type="catalytic activity">
    <reaction evidence="16">
        <text>IDP + H2O = IMP + phosphate + H(+)</text>
        <dbReference type="Rhea" id="RHEA:35207"/>
        <dbReference type="ChEBI" id="CHEBI:15377"/>
        <dbReference type="ChEBI" id="CHEBI:15378"/>
        <dbReference type="ChEBI" id="CHEBI:43474"/>
        <dbReference type="ChEBI" id="CHEBI:58053"/>
        <dbReference type="ChEBI" id="CHEBI:58280"/>
        <dbReference type="EC" id="3.6.1.64"/>
    </reaction>
    <physiologicalReaction direction="left-to-right" evidence="16">
        <dbReference type="Rhea" id="RHEA:35208"/>
    </physiologicalReaction>
</comment>
<keyword evidence="20" id="KW-1185">Reference proteome</keyword>
<evidence type="ECO:0000256" key="13">
    <source>
        <dbReference type="ARBA" id="ARBA00042015"/>
    </source>
</evidence>
<sequence>MAGTSSANNHDTTDNLKFEFIHFDEFKDFIPMTFYESLTFNEFKHAAHCMIYAMWSTKILKKYNPRAAVLMILREDGHFGFPGGTVDDKEHVIVALNRELAEEIGLDANKHVIAEENHVISQVNHQMKFVTHFFALEVTFEEFRKIEKYCLNARDYGIEVLGILRASLYTMNNNYDGFPAFLRNNFVGNCKQQLCIGLLSRHILNLEEIEASLLCNID</sequence>
<dbReference type="GO" id="GO:0140933">
    <property type="term" value="F:5'-(N(7)-methylguanosine 5'-triphospho)-[mRNA] hydrolase activity"/>
    <property type="evidence" value="ECO:0007669"/>
    <property type="project" value="UniProtKB-EC"/>
</dbReference>
<evidence type="ECO:0000256" key="2">
    <source>
        <dbReference type="ARBA" id="ARBA00004604"/>
    </source>
</evidence>
<proteinExistence type="inferred from homology"/>
<reference evidence="20" key="1">
    <citation type="submission" date="2011-05" db="EMBL/GenBank/DDBJ databases">
        <authorList>
            <person name="Richards S.R."/>
            <person name="Qu J."/>
            <person name="Jiang H."/>
            <person name="Jhangiani S.N."/>
            <person name="Agravi P."/>
            <person name="Goodspeed R."/>
            <person name="Gross S."/>
            <person name="Mandapat C."/>
            <person name="Jackson L."/>
            <person name="Mathew T."/>
            <person name="Pu L."/>
            <person name="Thornton R."/>
            <person name="Saada N."/>
            <person name="Wilczek-Boney K.B."/>
            <person name="Lee S."/>
            <person name="Kovar C."/>
            <person name="Wu Y."/>
            <person name="Scherer S.E."/>
            <person name="Worley K.C."/>
            <person name="Muzny D.M."/>
            <person name="Gibbs R."/>
        </authorList>
    </citation>
    <scope>NUCLEOTIDE SEQUENCE</scope>
    <source>
        <strain evidence="20">Brora</strain>
    </source>
</reference>
<keyword evidence="6" id="KW-0546">Nucleotide metabolism</keyword>
<dbReference type="eggNOG" id="ENOG502S20E">
    <property type="taxonomic scope" value="Eukaryota"/>
</dbReference>
<evidence type="ECO:0000256" key="5">
    <source>
        <dbReference type="ARBA" id="ARBA00022884"/>
    </source>
</evidence>
<dbReference type="PROSITE" id="PS00893">
    <property type="entry name" value="NUDIX_BOX"/>
    <property type="match status" value="1"/>
</dbReference>
<dbReference type="GO" id="GO:0030515">
    <property type="term" value="F:snoRNA binding"/>
    <property type="evidence" value="ECO:0007669"/>
    <property type="project" value="TreeGrafter"/>
</dbReference>